<dbReference type="NCBIfam" id="TIGR01053">
    <property type="entry name" value="LSD1"/>
    <property type="match status" value="1"/>
</dbReference>
<name>A0A378U251_NEIEL</name>
<accession>A0A378U251</accession>
<proteinExistence type="predicted"/>
<evidence type="ECO:0000313" key="2">
    <source>
        <dbReference type="Proteomes" id="UP000254927"/>
    </source>
</evidence>
<evidence type="ECO:0000313" key="1">
    <source>
        <dbReference type="EMBL" id="STZ68422.1"/>
    </source>
</evidence>
<gene>
    <name evidence="1" type="ORF">NCTC10660_01941</name>
</gene>
<protein>
    <submittedName>
        <fullName evidence="1">Mu-like prophage protein Com</fullName>
    </submittedName>
</protein>
<reference evidence="1 2" key="1">
    <citation type="submission" date="2018-06" db="EMBL/GenBank/DDBJ databases">
        <authorList>
            <consortium name="Pathogen Informatics"/>
            <person name="Doyle S."/>
        </authorList>
    </citation>
    <scope>NUCLEOTIDE SEQUENCE [LARGE SCALE GENOMIC DNA]</scope>
    <source>
        <strain evidence="1 2">NCTC10660</strain>
    </source>
</reference>
<sequence length="35" mass="3997">MYRELRCTACNKLLGKGSGTVEIKCCRCKTVNRFN</sequence>
<dbReference type="RefSeq" id="WP_074894859.1">
    <property type="nucleotide sequence ID" value="NZ_CP031252.1"/>
</dbReference>
<dbReference type="Pfam" id="PF10122">
    <property type="entry name" value="Zn_ribbon_Com"/>
    <property type="match status" value="1"/>
</dbReference>
<organism evidence="1 2">
    <name type="scientific">Neisseria elongata</name>
    <dbReference type="NCBI Taxonomy" id="495"/>
    <lineage>
        <taxon>Bacteria</taxon>
        <taxon>Pseudomonadati</taxon>
        <taxon>Pseudomonadota</taxon>
        <taxon>Betaproteobacteria</taxon>
        <taxon>Neisseriales</taxon>
        <taxon>Neisseriaceae</taxon>
        <taxon>Neisseria</taxon>
    </lineage>
</organism>
<dbReference type="AlphaFoldDB" id="A0A378U251"/>
<dbReference type="GeneID" id="93352930"/>
<dbReference type="InterPro" id="IPR019294">
    <property type="entry name" value="Translation_reg_Com"/>
</dbReference>
<dbReference type="Proteomes" id="UP000254927">
    <property type="component" value="Unassembled WGS sequence"/>
</dbReference>
<dbReference type="EMBL" id="UGQW01000002">
    <property type="protein sequence ID" value="STZ68422.1"/>
    <property type="molecule type" value="Genomic_DNA"/>
</dbReference>